<comment type="caution">
    <text evidence="1">The sequence shown here is derived from an EMBL/GenBank/DDBJ whole genome shotgun (WGS) entry which is preliminary data.</text>
</comment>
<proteinExistence type="predicted"/>
<dbReference type="EMBL" id="JARYMX010000007">
    <property type="protein sequence ID" value="KAJ9541451.1"/>
    <property type="molecule type" value="Genomic_DNA"/>
</dbReference>
<accession>A0AA38SRR5</accession>
<gene>
    <name evidence="1" type="ORF">OSB04_027957</name>
</gene>
<evidence type="ECO:0008006" key="3">
    <source>
        <dbReference type="Google" id="ProtNLM"/>
    </source>
</evidence>
<reference evidence="1" key="1">
    <citation type="submission" date="2023-03" db="EMBL/GenBank/DDBJ databases">
        <title>Chromosome-scale reference genome and RAD-based genetic map of yellow starthistle (Centaurea solstitialis) reveal putative structural variation and QTLs associated with invader traits.</title>
        <authorList>
            <person name="Reatini B."/>
            <person name="Cang F.A."/>
            <person name="Jiang Q."/>
            <person name="Mckibben M.T.W."/>
            <person name="Barker M.S."/>
            <person name="Rieseberg L.H."/>
            <person name="Dlugosch K.M."/>
        </authorList>
    </citation>
    <scope>NUCLEOTIDE SEQUENCE</scope>
    <source>
        <strain evidence="1">CAN-66</strain>
        <tissue evidence="1">Leaf</tissue>
    </source>
</reference>
<organism evidence="1 2">
    <name type="scientific">Centaurea solstitialis</name>
    <name type="common">yellow star-thistle</name>
    <dbReference type="NCBI Taxonomy" id="347529"/>
    <lineage>
        <taxon>Eukaryota</taxon>
        <taxon>Viridiplantae</taxon>
        <taxon>Streptophyta</taxon>
        <taxon>Embryophyta</taxon>
        <taxon>Tracheophyta</taxon>
        <taxon>Spermatophyta</taxon>
        <taxon>Magnoliopsida</taxon>
        <taxon>eudicotyledons</taxon>
        <taxon>Gunneridae</taxon>
        <taxon>Pentapetalae</taxon>
        <taxon>asterids</taxon>
        <taxon>campanulids</taxon>
        <taxon>Asterales</taxon>
        <taxon>Asteraceae</taxon>
        <taxon>Carduoideae</taxon>
        <taxon>Cardueae</taxon>
        <taxon>Centaureinae</taxon>
        <taxon>Centaurea</taxon>
    </lineage>
</organism>
<evidence type="ECO:0000313" key="2">
    <source>
        <dbReference type="Proteomes" id="UP001172457"/>
    </source>
</evidence>
<sequence>MRSGNAGHHRMVMRLAIVKQNQPPPPPGEAARQPADGLVVRGSSGNDGHSHRHHHASAATTIVIPPLICGSAHLPPPRIATNVNRHRYADGSASVIRPQPIRPRPTTVRGFLPPPFSATTALVVRPRLGVVRVRPPLECGSAAAWRSGRLLPPSRRRGGLTGDRWDGCGFPPFHHRLRYRLGLLPGLLEIDPPVNDQTEFPLAGSNPGTLHEQTTAYKTPIGMSPYKLVYRKACHLPLELEHKAYWAIKELNMSHDEAGNKRFLQICELEELRNNSYENAKLYKEKTKKWHDKRIIPKELAEGQQVLLFNSRVLVLDL</sequence>
<name>A0AA38SRR5_9ASTR</name>
<protein>
    <recommendedName>
        <fullName evidence="3">Reverse transcriptase domain-containing protein</fullName>
    </recommendedName>
</protein>
<dbReference type="PANTHER" id="PTHR47266">
    <property type="entry name" value="ENDONUCLEASE-RELATED"/>
    <property type="match status" value="1"/>
</dbReference>
<dbReference type="AlphaFoldDB" id="A0AA38SRR5"/>
<dbReference type="Proteomes" id="UP001172457">
    <property type="component" value="Chromosome 7"/>
</dbReference>
<dbReference type="InterPro" id="IPR052160">
    <property type="entry name" value="Gypsy_RT_Integrase-like"/>
</dbReference>
<keyword evidence="2" id="KW-1185">Reference proteome</keyword>
<evidence type="ECO:0000313" key="1">
    <source>
        <dbReference type="EMBL" id="KAJ9541451.1"/>
    </source>
</evidence>